<dbReference type="EMBL" id="GBRH01209671">
    <property type="protein sequence ID" value="JAD88224.1"/>
    <property type="molecule type" value="Transcribed_RNA"/>
</dbReference>
<dbReference type="AlphaFoldDB" id="A0A0A9DI29"/>
<evidence type="ECO:0000256" key="2">
    <source>
        <dbReference type="SAM" id="MobiDB-lite"/>
    </source>
</evidence>
<name>A0A0A9DI29_ARUDO</name>
<feature type="compositionally biased region" description="Basic and acidic residues" evidence="2">
    <location>
        <begin position="71"/>
        <end position="81"/>
    </location>
</feature>
<evidence type="ECO:0000313" key="3">
    <source>
        <dbReference type="EMBL" id="JAD88224.1"/>
    </source>
</evidence>
<accession>A0A0A9DI29</accession>
<dbReference type="InterPro" id="IPR043424">
    <property type="entry name" value="BLT-like"/>
</dbReference>
<organism evidence="3">
    <name type="scientific">Arundo donax</name>
    <name type="common">Giant reed</name>
    <name type="synonym">Donax arundinaceus</name>
    <dbReference type="NCBI Taxonomy" id="35708"/>
    <lineage>
        <taxon>Eukaryota</taxon>
        <taxon>Viridiplantae</taxon>
        <taxon>Streptophyta</taxon>
        <taxon>Embryophyta</taxon>
        <taxon>Tracheophyta</taxon>
        <taxon>Spermatophyta</taxon>
        <taxon>Magnoliopsida</taxon>
        <taxon>Liliopsida</taxon>
        <taxon>Poales</taxon>
        <taxon>Poaceae</taxon>
        <taxon>PACMAD clade</taxon>
        <taxon>Arundinoideae</taxon>
        <taxon>Arundineae</taxon>
        <taxon>Arundo</taxon>
    </lineage>
</organism>
<feature type="compositionally biased region" description="Acidic residues" evidence="2">
    <location>
        <begin position="151"/>
        <end position="161"/>
    </location>
</feature>
<keyword evidence="1" id="KW-0175">Coiled coil</keyword>
<feature type="region of interest" description="Disordered" evidence="2">
    <location>
        <begin position="120"/>
        <end position="178"/>
    </location>
</feature>
<reference evidence="3" key="2">
    <citation type="journal article" date="2015" name="Data Brief">
        <title>Shoot transcriptome of the giant reed, Arundo donax.</title>
        <authorList>
            <person name="Barrero R.A."/>
            <person name="Guerrero F.D."/>
            <person name="Moolhuijzen P."/>
            <person name="Goolsby J.A."/>
            <person name="Tidwell J."/>
            <person name="Bellgard S.E."/>
            <person name="Bellgard M.I."/>
        </authorList>
    </citation>
    <scope>NUCLEOTIDE SEQUENCE</scope>
    <source>
        <tissue evidence="3">Shoot tissue taken approximately 20 cm above the soil surface</tissue>
    </source>
</reference>
<feature type="compositionally biased region" description="Acidic residues" evidence="2">
    <location>
        <begin position="82"/>
        <end position="95"/>
    </location>
</feature>
<feature type="region of interest" description="Disordered" evidence="2">
    <location>
        <begin position="71"/>
        <end position="99"/>
    </location>
</feature>
<dbReference type="PANTHER" id="PTHR31071:SF63">
    <property type="entry name" value="OS02G0506100 PROTEIN"/>
    <property type="match status" value="1"/>
</dbReference>
<protein>
    <submittedName>
        <fullName evidence="3">Uncharacterized protein</fullName>
    </submittedName>
</protein>
<dbReference type="PANTHER" id="PTHR31071">
    <property type="entry name" value="GB|AAF24581.1"/>
    <property type="match status" value="1"/>
</dbReference>
<evidence type="ECO:0000256" key="1">
    <source>
        <dbReference type="SAM" id="Coils"/>
    </source>
</evidence>
<sequence length="227" mass="25272">MKLAEARLQFEEKNAAVDRLRQELEAFLATDMDRQESPAHEHHHVADNDHLLQLVLASEFGLDGIDRVAVDKNGQEGGGDHEDCDEVDDDSEGSDIELNMDGNSKDYCWSYSTASKETAAKNAASRSSQHGSFSDRGMETGTFDDRRSDGVGEEEEPEGEWSEACSDDRTTTKDMDEDAERYEAIKNLREQMLAGHGFVFLSQGMADAERDHHRQGLICQIEGGGLW</sequence>
<reference evidence="3" key="1">
    <citation type="submission" date="2014-09" db="EMBL/GenBank/DDBJ databases">
        <authorList>
            <person name="Magalhaes I.L.F."/>
            <person name="Oliveira U."/>
            <person name="Santos F.R."/>
            <person name="Vidigal T.H.D.A."/>
            <person name="Brescovit A.D."/>
            <person name="Santos A.J."/>
        </authorList>
    </citation>
    <scope>NUCLEOTIDE SEQUENCE</scope>
    <source>
        <tissue evidence="3">Shoot tissue taken approximately 20 cm above the soil surface</tissue>
    </source>
</reference>
<proteinExistence type="predicted"/>
<feature type="coiled-coil region" evidence="1">
    <location>
        <begin position="3"/>
        <end position="30"/>
    </location>
</feature>